<sequence length="126" mass="14367">MTGKQPLMIYPESSSSQRRPHRAKSIRRQFCSLLSTRPGIYTRSNDTGWAAAVVVVLPPKHARQYEDKGQSLVSDETRFHRNCSLSLLRHPKKGLPFAERKKNVIGSPPSSLKPRRSPRSRHHESQ</sequence>
<evidence type="ECO:0000256" key="1">
    <source>
        <dbReference type="SAM" id="MobiDB-lite"/>
    </source>
</evidence>
<dbReference type="AlphaFoldDB" id="A0A8G0LHJ4"/>
<keyword evidence="3" id="KW-1185">Reference proteome</keyword>
<gene>
    <name evidence="2" type="ORF">H0G86_009433</name>
</gene>
<dbReference type="EMBL" id="CP075868">
    <property type="protein sequence ID" value="QYT02429.1"/>
    <property type="molecule type" value="Genomic_DNA"/>
</dbReference>
<name>A0A8G0LHJ4_9HYPO</name>
<feature type="region of interest" description="Disordered" evidence="1">
    <location>
        <begin position="1"/>
        <end position="23"/>
    </location>
</feature>
<feature type="compositionally biased region" description="Basic residues" evidence="1">
    <location>
        <begin position="113"/>
        <end position="126"/>
    </location>
</feature>
<organism evidence="2 3">
    <name type="scientific">Trichoderma simmonsii</name>
    <dbReference type="NCBI Taxonomy" id="1491479"/>
    <lineage>
        <taxon>Eukaryota</taxon>
        <taxon>Fungi</taxon>
        <taxon>Dikarya</taxon>
        <taxon>Ascomycota</taxon>
        <taxon>Pezizomycotina</taxon>
        <taxon>Sordariomycetes</taxon>
        <taxon>Hypocreomycetidae</taxon>
        <taxon>Hypocreales</taxon>
        <taxon>Hypocreaceae</taxon>
        <taxon>Trichoderma</taxon>
    </lineage>
</organism>
<accession>A0A8G0LHJ4</accession>
<reference evidence="2 3" key="1">
    <citation type="journal article" date="2021" name="BMC Genomics">
        <title>Telomere-to-telomere genome assembly of asparaginase-producing Trichoderma simmonsii.</title>
        <authorList>
            <person name="Chung D."/>
            <person name="Kwon Y.M."/>
            <person name="Yang Y."/>
        </authorList>
    </citation>
    <scope>NUCLEOTIDE SEQUENCE [LARGE SCALE GENOMIC DNA]</scope>
    <source>
        <strain evidence="2 3">GH-Sj1</strain>
    </source>
</reference>
<evidence type="ECO:0000313" key="2">
    <source>
        <dbReference type="EMBL" id="QYT02429.1"/>
    </source>
</evidence>
<feature type="region of interest" description="Disordered" evidence="1">
    <location>
        <begin position="95"/>
        <end position="126"/>
    </location>
</feature>
<proteinExistence type="predicted"/>
<protein>
    <submittedName>
        <fullName evidence="2">Uncharacterized protein</fullName>
    </submittedName>
</protein>
<dbReference type="Proteomes" id="UP000826661">
    <property type="component" value="Chromosome V"/>
</dbReference>
<evidence type="ECO:0000313" key="3">
    <source>
        <dbReference type="Proteomes" id="UP000826661"/>
    </source>
</evidence>